<dbReference type="RefSeq" id="WP_092422570.1">
    <property type="nucleotide sequence ID" value="NZ_FPCK01000001.1"/>
</dbReference>
<dbReference type="SUPFAM" id="SSF50891">
    <property type="entry name" value="Cyclophilin-like"/>
    <property type="match status" value="1"/>
</dbReference>
<dbReference type="OrthoDB" id="9778567at2"/>
<organism evidence="5 6">
    <name type="scientific">Devosia crocina</name>
    <dbReference type="NCBI Taxonomy" id="429728"/>
    <lineage>
        <taxon>Bacteria</taxon>
        <taxon>Pseudomonadati</taxon>
        <taxon>Pseudomonadota</taxon>
        <taxon>Alphaproteobacteria</taxon>
        <taxon>Hyphomicrobiales</taxon>
        <taxon>Devosiaceae</taxon>
        <taxon>Devosia</taxon>
    </lineage>
</organism>
<name>A0A1I7N9X7_9HYPH</name>
<dbReference type="AlphaFoldDB" id="A0A1I7N9X7"/>
<dbReference type="STRING" id="429728.SAMN05216456_1353"/>
<evidence type="ECO:0000256" key="1">
    <source>
        <dbReference type="ARBA" id="ARBA00022741"/>
    </source>
</evidence>
<dbReference type="Gene3D" id="2.40.100.10">
    <property type="entry name" value="Cyclophilin-like"/>
    <property type="match status" value="1"/>
</dbReference>
<reference evidence="5 6" key="1">
    <citation type="submission" date="2016-10" db="EMBL/GenBank/DDBJ databases">
        <authorList>
            <person name="de Groot N.N."/>
        </authorList>
    </citation>
    <scope>NUCLEOTIDE SEQUENCE [LARGE SCALE GENOMIC DNA]</scope>
    <source>
        <strain evidence="5 6">IPL20</strain>
    </source>
</reference>
<dbReference type="PANTHER" id="PTHR34698:SF2">
    <property type="entry name" value="5-OXOPROLINASE SUBUNIT B"/>
    <property type="match status" value="1"/>
</dbReference>
<dbReference type="SMART" id="SM00796">
    <property type="entry name" value="AHS1"/>
    <property type="match status" value="1"/>
</dbReference>
<keyword evidence="6" id="KW-1185">Reference proteome</keyword>
<dbReference type="PANTHER" id="PTHR34698">
    <property type="entry name" value="5-OXOPROLINASE SUBUNIT B"/>
    <property type="match status" value="1"/>
</dbReference>
<dbReference type="Gene3D" id="3.30.1360.40">
    <property type="match status" value="1"/>
</dbReference>
<keyword evidence="1" id="KW-0547">Nucleotide-binding</keyword>
<sequence length="219" mass="23500">MAGQISISHDRPMIQALGDSALVVRFGNRLDDVANRRAVAFARAAQQAKMGGVIEVVPSLVSVLVRYDSSSTRFADIAGEIRLIVHGLGQDSEGREHLVRVRFDGADLAEVCETLALSRERFAARHNEAPLRVLATGFAPGFIYCGFHGEGMVVPRRSAVRPVVPAGAVLFAAGQTAIAATDIPTGWHVIGRSDLRNFELGASPPTAVRAGDTIRFETW</sequence>
<evidence type="ECO:0000313" key="5">
    <source>
        <dbReference type="EMBL" id="SFV31477.1"/>
    </source>
</evidence>
<dbReference type="InterPro" id="IPR010016">
    <property type="entry name" value="PxpB"/>
</dbReference>
<evidence type="ECO:0000256" key="2">
    <source>
        <dbReference type="ARBA" id="ARBA00022801"/>
    </source>
</evidence>
<evidence type="ECO:0000259" key="4">
    <source>
        <dbReference type="SMART" id="SM00796"/>
    </source>
</evidence>
<evidence type="ECO:0000313" key="6">
    <source>
        <dbReference type="Proteomes" id="UP000199074"/>
    </source>
</evidence>
<dbReference type="Proteomes" id="UP000199074">
    <property type="component" value="Unassembled WGS sequence"/>
</dbReference>
<dbReference type="GO" id="GO:0005524">
    <property type="term" value="F:ATP binding"/>
    <property type="evidence" value="ECO:0007669"/>
    <property type="project" value="UniProtKB-KW"/>
</dbReference>
<proteinExistence type="predicted"/>
<feature type="domain" description="Carboxyltransferase" evidence="4">
    <location>
        <begin position="12"/>
        <end position="208"/>
    </location>
</feature>
<keyword evidence="2" id="KW-0378">Hydrolase</keyword>
<accession>A0A1I7N9X7</accession>
<dbReference type="EMBL" id="FPCK01000001">
    <property type="protein sequence ID" value="SFV31477.1"/>
    <property type="molecule type" value="Genomic_DNA"/>
</dbReference>
<gene>
    <name evidence="5" type="ORF">SAMN05216456_1353</name>
</gene>
<keyword evidence="3" id="KW-0067">ATP-binding</keyword>
<dbReference type="Pfam" id="PF02682">
    <property type="entry name" value="CT_C_D"/>
    <property type="match status" value="1"/>
</dbReference>
<dbReference type="InterPro" id="IPR003833">
    <property type="entry name" value="CT_C_D"/>
</dbReference>
<evidence type="ECO:0000256" key="3">
    <source>
        <dbReference type="ARBA" id="ARBA00022840"/>
    </source>
</evidence>
<dbReference type="SUPFAM" id="SSF160467">
    <property type="entry name" value="PH0987 N-terminal domain-like"/>
    <property type="match status" value="1"/>
</dbReference>
<dbReference type="InterPro" id="IPR029000">
    <property type="entry name" value="Cyclophilin-like_dom_sf"/>
</dbReference>
<protein>
    <submittedName>
        <fullName evidence="5">Sensor histidine kinase inhibitor, KipI family</fullName>
    </submittedName>
</protein>
<dbReference type="GO" id="GO:0016787">
    <property type="term" value="F:hydrolase activity"/>
    <property type="evidence" value="ECO:0007669"/>
    <property type="project" value="UniProtKB-KW"/>
</dbReference>